<dbReference type="PANTHER" id="PTHR47987">
    <property type="entry name" value="OS08G0249100 PROTEIN"/>
    <property type="match status" value="1"/>
</dbReference>
<keyword evidence="3" id="KW-1185">Reference proteome</keyword>
<reference evidence="3" key="1">
    <citation type="journal article" date="2019" name="Gigascience">
        <title>De novo genome assembly of the endangered Acer yangbiense, a plant species with extremely small populations endemic to Yunnan Province, China.</title>
        <authorList>
            <person name="Yang J."/>
            <person name="Wariss H.M."/>
            <person name="Tao L."/>
            <person name="Zhang R."/>
            <person name="Yun Q."/>
            <person name="Hollingsworth P."/>
            <person name="Dao Z."/>
            <person name="Luo G."/>
            <person name="Guo H."/>
            <person name="Ma Y."/>
            <person name="Sun W."/>
        </authorList>
    </citation>
    <scope>NUCLEOTIDE SEQUENCE [LARGE SCALE GENOMIC DNA]</scope>
    <source>
        <strain evidence="3">cv. br00</strain>
    </source>
</reference>
<dbReference type="EMBL" id="VDCV01000006">
    <property type="protein sequence ID" value="KAB5552712.1"/>
    <property type="molecule type" value="Genomic_DNA"/>
</dbReference>
<dbReference type="PANTHER" id="PTHR47987:SF3">
    <property type="entry name" value="OS08G0249100 PROTEIN"/>
    <property type="match status" value="1"/>
</dbReference>
<feature type="region of interest" description="Disordered" evidence="1">
    <location>
        <begin position="120"/>
        <end position="152"/>
    </location>
</feature>
<evidence type="ECO:0000256" key="1">
    <source>
        <dbReference type="SAM" id="MobiDB-lite"/>
    </source>
</evidence>
<gene>
    <name evidence="2" type="ORF">DKX38_010023</name>
</gene>
<evidence type="ECO:0008006" key="4">
    <source>
        <dbReference type="Google" id="ProtNLM"/>
    </source>
</evidence>
<dbReference type="InterPro" id="IPR011009">
    <property type="entry name" value="Kinase-like_dom_sf"/>
</dbReference>
<dbReference type="Proteomes" id="UP000326939">
    <property type="component" value="Chromosome 6"/>
</dbReference>
<proteinExistence type="predicted"/>
<dbReference type="SUPFAM" id="SSF56112">
    <property type="entry name" value="Protein kinase-like (PK-like)"/>
    <property type="match status" value="1"/>
</dbReference>
<sequence>MHGIVDEKTDVFAFGVLLLEIITDRRPVDSTKQNLLLWAKPLMESGNITELADPELEGKFDSDQVQTVVLTVSYCVRQSSTWRPSMSEVRAASFIVKSTHTKILVPLSVAAMASSSENEIHFSSQSEQPLSCSQKTKPKDGEDGDDLEKDKSGFNVERAMRVKLRDVSRLNFLCR</sequence>
<accession>A0A5N5MCM6</accession>
<organism evidence="2 3">
    <name type="scientific">Salix brachista</name>
    <dbReference type="NCBI Taxonomy" id="2182728"/>
    <lineage>
        <taxon>Eukaryota</taxon>
        <taxon>Viridiplantae</taxon>
        <taxon>Streptophyta</taxon>
        <taxon>Embryophyta</taxon>
        <taxon>Tracheophyta</taxon>
        <taxon>Spermatophyta</taxon>
        <taxon>Magnoliopsida</taxon>
        <taxon>eudicotyledons</taxon>
        <taxon>Gunneridae</taxon>
        <taxon>Pentapetalae</taxon>
        <taxon>rosids</taxon>
        <taxon>fabids</taxon>
        <taxon>Malpighiales</taxon>
        <taxon>Salicaceae</taxon>
        <taxon>Saliceae</taxon>
        <taxon>Salix</taxon>
    </lineage>
</organism>
<dbReference type="InterPro" id="IPR046958">
    <property type="entry name" value="RBK1/2/STUNTED"/>
</dbReference>
<evidence type="ECO:0000313" key="3">
    <source>
        <dbReference type="Proteomes" id="UP000326939"/>
    </source>
</evidence>
<feature type="compositionally biased region" description="Polar residues" evidence="1">
    <location>
        <begin position="120"/>
        <end position="135"/>
    </location>
</feature>
<dbReference type="Gene3D" id="1.10.510.10">
    <property type="entry name" value="Transferase(Phosphotransferase) domain 1"/>
    <property type="match status" value="1"/>
</dbReference>
<dbReference type="AlphaFoldDB" id="A0A5N5MCM6"/>
<comment type="caution">
    <text evidence="2">The sequence shown here is derived from an EMBL/GenBank/DDBJ whole genome shotgun (WGS) entry which is preliminary data.</text>
</comment>
<evidence type="ECO:0000313" key="2">
    <source>
        <dbReference type="EMBL" id="KAB5552712.1"/>
    </source>
</evidence>
<protein>
    <recommendedName>
        <fullName evidence="4">Serine-threonine/tyrosine-protein kinase catalytic domain-containing protein</fullName>
    </recommendedName>
</protein>
<name>A0A5N5MCM6_9ROSI</name>